<sequence>MNRDKQFKIVLLGDQGVGKTSIANVYVKKEFNAYENATSGANYHSQSCKIENHQINFAIWDTAGQEKFKSLAKLYYRDSNAALLVYDTTNYKSFQRVTDWINELNENSENALKFIVGNKIDQVDKEEVSYDAAKQLAENYGCFLRLVSAKEKNGIIELFELVGSEILKKEQENQSNAINQTVSINSKPLVQHLPQSQQQQQQQQKDGCC</sequence>
<keyword evidence="1" id="KW-0547">Nucleotide-binding</keyword>
<dbReference type="Pfam" id="PF00071">
    <property type="entry name" value="Ras"/>
    <property type="match status" value="1"/>
</dbReference>
<dbReference type="AlphaFoldDB" id="A0A8S1QZV7"/>
<dbReference type="FunFam" id="3.40.50.300:FF:000808">
    <property type="entry name" value="Small GTP-binding protein, putative"/>
    <property type="match status" value="1"/>
</dbReference>
<comment type="caution">
    <text evidence="2">The sequence shown here is derived from an EMBL/GenBank/DDBJ whole genome shotgun (WGS) entry which is preliminary data.</text>
</comment>
<reference evidence="2" key="1">
    <citation type="submission" date="2021-01" db="EMBL/GenBank/DDBJ databases">
        <authorList>
            <consortium name="Genoscope - CEA"/>
            <person name="William W."/>
        </authorList>
    </citation>
    <scope>NUCLEOTIDE SEQUENCE</scope>
</reference>
<protein>
    <submittedName>
        <fullName evidence="2">Uncharacterized protein</fullName>
    </submittedName>
</protein>
<organism evidence="2 3">
    <name type="scientific">Paramecium sonneborni</name>
    <dbReference type="NCBI Taxonomy" id="65129"/>
    <lineage>
        <taxon>Eukaryota</taxon>
        <taxon>Sar</taxon>
        <taxon>Alveolata</taxon>
        <taxon>Ciliophora</taxon>
        <taxon>Intramacronucleata</taxon>
        <taxon>Oligohymenophorea</taxon>
        <taxon>Peniculida</taxon>
        <taxon>Parameciidae</taxon>
        <taxon>Paramecium</taxon>
    </lineage>
</organism>
<name>A0A8S1QZV7_9CILI</name>
<keyword evidence="3" id="KW-1185">Reference proteome</keyword>
<dbReference type="CDD" id="cd00154">
    <property type="entry name" value="Rab"/>
    <property type="match status" value="1"/>
</dbReference>
<gene>
    <name evidence="2" type="ORF">PSON_ATCC_30995.1.T1260176</name>
</gene>
<dbReference type="EMBL" id="CAJJDN010000126">
    <property type="protein sequence ID" value="CAD8120537.1"/>
    <property type="molecule type" value="Genomic_DNA"/>
</dbReference>
<dbReference type="GO" id="GO:0005525">
    <property type="term" value="F:GTP binding"/>
    <property type="evidence" value="ECO:0007669"/>
    <property type="project" value="InterPro"/>
</dbReference>
<accession>A0A8S1QZV7</accession>
<dbReference type="PROSITE" id="PS51419">
    <property type="entry name" value="RAB"/>
    <property type="match status" value="1"/>
</dbReference>
<dbReference type="SMART" id="SM00175">
    <property type="entry name" value="RAB"/>
    <property type="match status" value="1"/>
</dbReference>
<evidence type="ECO:0000313" key="2">
    <source>
        <dbReference type="EMBL" id="CAD8120537.1"/>
    </source>
</evidence>
<dbReference type="InterPro" id="IPR005225">
    <property type="entry name" value="Small_GTP-bd"/>
</dbReference>
<dbReference type="InterPro" id="IPR001806">
    <property type="entry name" value="Small_GTPase"/>
</dbReference>
<dbReference type="SMART" id="SM00174">
    <property type="entry name" value="RHO"/>
    <property type="match status" value="1"/>
</dbReference>
<proteinExistence type="predicted"/>
<dbReference type="GO" id="GO:0003924">
    <property type="term" value="F:GTPase activity"/>
    <property type="evidence" value="ECO:0007669"/>
    <property type="project" value="InterPro"/>
</dbReference>
<evidence type="ECO:0000256" key="1">
    <source>
        <dbReference type="ARBA" id="ARBA00022741"/>
    </source>
</evidence>
<dbReference type="OrthoDB" id="63533at2759"/>
<dbReference type="Proteomes" id="UP000692954">
    <property type="component" value="Unassembled WGS sequence"/>
</dbReference>
<dbReference type="SMART" id="SM00173">
    <property type="entry name" value="RAS"/>
    <property type="match status" value="1"/>
</dbReference>
<evidence type="ECO:0000313" key="3">
    <source>
        <dbReference type="Proteomes" id="UP000692954"/>
    </source>
</evidence>
<dbReference type="PANTHER" id="PTHR47978">
    <property type="match status" value="1"/>
</dbReference>
<dbReference type="PROSITE" id="PS51421">
    <property type="entry name" value="RAS"/>
    <property type="match status" value="1"/>
</dbReference>
<dbReference type="SMART" id="SM00176">
    <property type="entry name" value="RAN"/>
    <property type="match status" value="1"/>
</dbReference>
<dbReference type="NCBIfam" id="TIGR00231">
    <property type="entry name" value="small_GTP"/>
    <property type="match status" value="1"/>
</dbReference>